<dbReference type="Pfam" id="PF22942">
    <property type="entry name" value="DUF7025"/>
    <property type="match status" value="1"/>
</dbReference>
<reference evidence="4" key="1">
    <citation type="journal article" date="2020" name="Stud. Mycol.">
        <title>101 Dothideomycetes genomes: a test case for predicting lifestyles and emergence of pathogens.</title>
        <authorList>
            <person name="Haridas S."/>
            <person name="Albert R."/>
            <person name="Binder M."/>
            <person name="Bloem J."/>
            <person name="Labutti K."/>
            <person name="Salamov A."/>
            <person name="Andreopoulos B."/>
            <person name="Baker S."/>
            <person name="Barry K."/>
            <person name="Bills G."/>
            <person name="Bluhm B."/>
            <person name="Cannon C."/>
            <person name="Castanera R."/>
            <person name="Culley D."/>
            <person name="Daum C."/>
            <person name="Ezra D."/>
            <person name="Gonzalez J."/>
            <person name="Henrissat B."/>
            <person name="Kuo A."/>
            <person name="Liang C."/>
            <person name="Lipzen A."/>
            <person name="Lutzoni F."/>
            <person name="Magnuson J."/>
            <person name="Mondo S."/>
            <person name="Nolan M."/>
            <person name="Ohm R."/>
            <person name="Pangilinan J."/>
            <person name="Park H.-J."/>
            <person name="Ramirez L."/>
            <person name="Alfaro M."/>
            <person name="Sun H."/>
            <person name="Tritt A."/>
            <person name="Yoshinaga Y."/>
            <person name="Zwiers L.-H."/>
            <person name="Turgeon B."/>
            <person name="Goodwin S."/>
            <person name="Spatafora J."/>
            <person name="Crous P."/>
            <person name="Grigoriev I."/>
        </authorList>
    </citation>
    <scope>NUCLEOTIDE SEQUENCE</scope>
    <source>
        <strain evidence="4">CBS 113818</strain>
    </source>
</reference>
<dbReference type="InterPro" id="IPR054289">
    <property type="entry name" value="DUF7025"/>
</dbReference>
<dbReference type="PANTHER" id="PTHR46411">
    <property type="entry name" value="FAMILY ATPASE, PUTATIVE-RELATED"/>
    <property type="match status" value="1"/>
</dbReference>
<gene>
    <name evidence="4" type="ORF">CC86DRAFT_237270</name>
</gene>
<feature type="region of interest" description="Disordered" evidence="1">
    <location>
        <begin position="672"/>
        <end position="723"/>
    </location>
</feature>
<evidence type="ECO:0000259" key="2">
    <source>
        <dbReference type="Pfam" id="PF22942"/>
    </source>
</evidence>
<evidence type="ECO:0000313" key="4">
    <source>
        <dbReference type="EMBL" id="KAF2821090.1"/>
    </source>
</evidence>
<dbReference type="OrthoDB" id="10042665at2759"/>
<dbReference type="InterPro" id="IPR056599">
    <property type="entry name" value="AAA_lid_fung"/>
</dbReference>
<dbReference type="Pfam" id="PF23232">
    <property type="entry name" value="AAA_lid_13"/>
    <property type="match status" value="1"/>
</dbReference>
<protein>
    <submittedName>
        <fullName evidence="4">Uncharacterized protein</fullName>
    </submittedName>
</protein>
<feature type="non-terminal residue" evidence="4">
    <location>
        <position position="723"/>
    </location>
</feature>
<dbReference type="AlphaFoldDB" id="A0A6A6ZJ83"/>
<dbReference type="InterPro" id="IPR027417">
    <property type="entry name" value="P-loop_NTPase"/>
</dbReference>
<dbReference type="Gene3D" id="3.40.50.300">
    <property type="entry name" value="P-loop containing nucleotide triphosphate hydrolases"/>
    <property type="match status" value="1"/>
</dbReference>
<evidence type="ECO:0000259" key="3">
    <source>
        <dbReference type="Pfam" id="PF23232"/>
    </source>
</evidence>
<proteinExistence type="predicted"/>
<feature type="compositionally biased region" description="Acidic residues" evidence="1">
    <location>
        <begin position="708"/>
        <end position="723"/>
    </location>
</feature>
<accession>A0A6A6ZJ83</accession>
<dbReference type="PANTHER" id="PTHR46411:SF3">
    <property type="entry name" value="AAA+ ATPASE DOMAIN-CONTAINING PROTEIN"/>
    <property type="match status" value="1"/>
</dbReference>
<sequence length="723" mass="82785">EETRKKQPTIISENMKYVTSDDWLKGGLAKTYGIISAIPRSHKLSIVVSTETVKPAAADPNQAIPLETISNIVPKLIATRPDRLAITSATLLNEIGRISGTRMSVETNVFVRPFKNVVPFRQEFYESLQRNEEAYKTLRDLKKKRHAEYIESCKKAEQENEDPPSKEERRLTAEDQNKYFVAKKLHVGLTCLLHFIDHDAVDIMEFRRQVMDKEYGITFENLWHLFRPGQIVCPKGDKEQVYRVLQVGGGRPHRRNVDHDGQFLAESKTLKITDFFVDCFHIDFNGTHYVPAPITILISPYEGTRAIKNLAVRPISCMFTPEEEEKARRRLVERGQKFERLAAVSHQQYCGYSLPDQYTRCEVVDGDVIVDFALAFKNNPHPRANFQPPGSVNIFDYITMQVEEETRETRAACSVPNCPSCQGVNYIFDDAAFEFARRSRFMDDNPALFKDVEKRLGDDRHMLLPYRMYGYVLLSRKWYPLDIDLLRDIKESQTESDGFKDLVLPEDHKQIVRALVKTHARGPRSATGKKARATREMDLVKGKGKGLIILLHGVPGVGKTSTADGRKSAVPPVRFDSREIMDFAKGHWKTCKNNKSIWNGRQIKNAFQTAIALAEWDAMDLQKKHGLKDPLAISLRDEHFRKVAEASAKFDQYLVSVRKDDSFNAKDKKNRLDDFKDRGTSSKYGMAYTSYEQTKKQRKSSGHMPVQVEDDDEDDSEVDSEEE</sequence>
<keyword evidence="5" id="KW-1185">Reference proteome</keyword>
<evidence type="ECO:0000256" key="1">
    <source>
        <dbReference type="SAM" id="MobiDB-lite"/>
    </source>
</evidence>
<dbReference type="Proteomes" id="UP000799424">
    <property type="component" value="Unassembled WGS sequence"/>
</dbReference>
<feature type="domain" description="DUF7025" evidence="2">
    <location>
        <begin position="212"/>
        <end position="316"/>
    </location>
</feature>
<feature type="domain" description="AAA+ ATPase lid" evidence="3">
    <location>
        <begin position="592"/>
        <end position="660"/>
    </location>
</feature>
<dbReference type="SUPFAM" id="SSF52540">
    <property type="entry name" value="P-loop containing nucleoside triphosphate hydrolases"/>
    <property type="match status" value="1"/>
</dbReference>
<dbReference type="EMBL" id="MU006238">
    <property type="protein sequence ID" value="KAF2821090.1"/>
    <property type="molecule type" value="Genomic_DNA"/>
</dbReference>
<organism evidence="4 5">
    <name type="scientific">Ophiobolus disseminans</name>
    <dbReference type="NCBI Taxonomy" id="1469910"/>
    <lineage>
        <taxon>Eukaryota</taxon>
        <taxon>Fungi</taxon>
        <taxon>Dikarya</taxon>
        <taxon>Ascomycota</taxon>
        <taxon>Pezizomycotina</taxon>
        <taxon>Dothideomycetes</taxon>
        <taxon>Pleosporomycetidae</taxon>
        <taxon>Pleosporales</taxon>
        <taxon>Pleosporineae</taxon>
        <taxon>Phaeosphaeriaceae</taxon>
        <taxon>Ophiobolus</taxon>
    </lineage>
</organism>
<evidence type="ECO:0000313" key="5">
    <source>
        <dbReference type="Proteomes" id="UP000799424"/>
    </source>
</evidence>
<feature type="non-terminal residue" evidence="4">
    <location>
        <position position="1"/>
    </location>
</feature>
<name>A0A6A6ZJ83_9PLEO</name>